<dbReference type="PANTHER" id="PTHR47755:SF1">
    <property type="entry name" value="CELL DIVISION PROTEIN FTSX"/>
    <property type="match status" value="1"/>
</dbReference>
<feature type="transmembrane region" description="Helical" evidence="1">
    <location>
        <begin position="214"/>
        <end position="234"/>
    </location>
</feature>
<evidence type="ECO:0000256" key="1">
    <source>
        <dbReference type="SAM" id="Phobius"/>
    </source>
</evidence>
<dbReference type="RefSeq" id="WP_101474599.1">
    <property type="nucleotide sequence ID" value="NZ_CP060637.1"/>
</dbReference>
<dbReference type="EMBL" id="CP060637">
    <property type="protein sequence ID" value="QNM15059.1"/>
    <property type="molecule type" value="Genomic_DNA"/>
</dbReference>
<keyword evidence="1" id="KW-1133">Transmembrane helix</keyword>
<dbReference type="GO" id="GO:0032153">
    <property type="term" value="C:cell division site"/>
    <property type="evidence" value="ECO:0007669"/>
    <property type="project" value="TreeGrafter"/>
</dbReference>
<keyword evidence="3" id="KW-0132">Cell division</keyword>
<keyword evidence="1" id="KW-0472">Membrane</keyword>
<keyword evidence="1" id="KW-0812">Transmembrane</keyword>
<evidence type="ECO:0000259" key="2">
    <source>
        <dbReference type="Pfam" id="PF18075"/>
    </source>
</evidence>
<dbReference type="GO" id="GO:0016020">
    <property type="term" value="C:membrane"/>
    <property type="evidence" value="ECO:0007669"/>
    <property type="project" value="InterPro"/>
</dbReference>
<dbReference type="Pfam" id="PF18075">
    <property type="entry name" value="FtsX_ECD"/>
    <property type="match status" value="1"/>
</dbReference>
<sequence length="284" mass="33167">MKNFDIINRYSNSIQGKIQIRKTTFVLMTLSFIILNFFIASFLNVQWMKKETKATYFFTADFQKDIPEGEKEKTEIDILKLDGVRKVRYVSKEEAFQKLQYQLDIAIPKSENPLSDSLIIYFNEPSDIEGIQVKLESNQNIKEFFVDGTYIAYKDREVRFFKILSWCLGILCIAPLIMMIYLTYYSSISIDYINNVGIIQNDMVNRKRSKTVNAFPLIASATMGTLIFFNIYIYFRNHLLDISGNYLILSLKEIVFMQCLILFIVVLLMLLKPVKIMVLKRGES</sequence>
<feature type="transmembrane region" description="Helical" evidence="1">
    <location>
        <begin position="254"/>
        <end position="271"/>
    </location>
</feature>
<dbReference type="Gene3D" id="3.30.70.3040">
    <property type="match status" value="1"/>
</dbReference>
<keyword evidence="3" id="KW-0131">Cell cycle</keyword>
<proteinExistence type="predicted"/>
<name>A0A7G9GW77_9FUSO</name>
<dbReference type="KEGG" id="fho:H9Q81_09090"/>
<dbReference type="Proteomes" id="UP000515913">
    <property type="component" value="Chromosome"/>
</dbReference>
<protein>
    <submittedName>
        <fullName evidence="3">Cell division protein FtsX</fullName>
    </submittedName>
</protein>
<gene>
    <name evidence="3" type="ORF">H9Q81_09090</name>
</gene>
<dbReference type="AlphaFoldDB" id="A0A7G9GW77"/>
<keyword evidence="4" id="KW-1185">Reference proteome</keyword>
<organism evidence="3 4">
    <name type="scientific">Fusobacterium hominis</name>
    <dbReference type="NCBI Taxonomy" id="2764326"/>
    <lineage>
        <taxon>Bacteria</taxon>
        <taxon>Fusobacteriati</taxon>
        <taxon>Fusobacteriota</taxon>
        <taxon>Fusobacteriia</taxon>
        <taxon>Fusobacteriales</taxon>
        <taxon>Fusobacteriaceae</taxon>
        <taxon>Fusobacterium</taxon>
    </lineage>
</organism>
<feature type="transmembrane region" description="Helical" evidence="1">
    <location>
        <begin position="163"/>
        <end position="184"/>
    </location>
</feature>
<dbReference type="InterPro" id="IPR004513">
    <property type="entry name" value="FtsX"/>
</dbReference>
<reference evidence="3 4" key="1">
    <citation type="submission" date="2020-08" db="EMBL/GenBank/DDBJ databases">
        <authorList>
            <person name="Liu C."/>
            <person name="Sun Q."/>
        </authorList>
    </citation>
    <scope>NUCLEOTIDE SEQUENCE [LARGE SCALE GENOMIC DNA]</scope>
    <source>
        <strain evidence="3 4">NSJ-57</strain>
    </source>
</reference>
<feature type="domain" description="FtsX extracellular" evidence="2">
    <location>
        <begin position="62"/>
        <end position="143"/>
    </location>
</feature>
<dbReference type="PANTHER" id="PTHR47755">
    <property type="entry name" value="CELL DIVISION PROTEIN FTSX"/>
    <property type="match status" value="1"/>
</dbReference>
<evidence type="ECO:0000313" key="4">
    <source>
        <dbReference type="Proteomes" id="UP000515913"/>
    </source>
</evidence>
<dbReference type="GO" id="GO:0051301">
    <property type="term" value="P:cell division"/>
    <property type="evidence" value="ECO:0007669"/>
    <property type="project" value="UniProtKB-KW"/>
</dbReference>
<dbReference type="InterPro" id="IPR040690">
    <property type="entry name" value="FtsX_ECD"/>
</dbReference>
<feature type="transmembrane region" description="Helical" evidence="1">
    <location>
        <begin position="25"/>
        <end position="43"/>
    </location>
</feature>
<evidence type="ECO:0000313" key="3">
    <source>
        <dbReference type="EMBL" id="QNM15059.1"/>
    </source>
</evidence>
<accession>A0A7G9GW77</accession>